<evidence type="ECO:0000256" key="7">
    <source>
        <dbReference type="SAM" id="Phobius"/>
    </source>
</evidence>
<evidence type="ECO:0000256" key="1">
    <source>
        <dbReference type="ARBA" id="ARBA00004651"/>
    </source>
</evidence>
<keyword evidence="4 7" id="KW-1133">Transmembrane helix</keyword>
<gene>
    <name evidence="9" type="ORF">ACFFTU_07485</name>
</gene>
<dbReference type="RefSeq" id="WP_345221535.1">
    <property type="nucleotide sequence ID" value="NZ_BAAAXE010000013.1"/>
</dbReference>
<evidence type="ECO:0000256" key="2">
    <source>
        <dbReference type="ARBA" id="ARBA00022475"/>
    </source>
</evidence>
<keyword evidence="2" id="KW-1003">Cell membrane</keyword>
<dbReference type="InterPro" id="IPR013525">
    <property type="entry name" value="ABC2_TM"/>
</dbReference>
<feature type="transmembrane region" description="Helical" evidence="7">
    <location>
        <begin position="255"/>
        <end position="279"/>
    </location>
</feature>
<keyword evidence="10" id="KW-1185">Reference proteome</keyword>
<feature type="transmembrane region" description="Helical" evidence="7">
    <location>
        <begin position="58"/>
        <end position="80"/>
    </location>
</feature>
<evidence type="ECO:0000256" key="3">
    <source>
        <dbReference type="ARBA" id="ARBA00022692"/>
    </source>
</evidence>
<evidence type="ECO:0000259" key="8">
    <source>
        <dbReference type="Pfam" id="PF12698"/>
    </source>
</evidence>
<evidence type="ECO:0000313" key="10">
    <source>
        <dbReference type="Proteomes" id="UP001589718"/>
    </source>
</evidence>
<feature type="transmembrane region" description="Helical" evidence="7">
    <location>
        <begin position="383"/>
        <end position="404"/>
    </location>
</feature>
<dbReference type="Proteomes" id="UP001589718">
    <property type="component" value="Unassembled WGS sequence"/>
</dbReference>
<sequence length="425" mass="44158">MSATTHAPDTETRTTTAPTAPASPSGDRRPPARTATRSAAPWRIVAAREIQVKLTNRGFLVSTFVTLALIVGAIGLQLFLADSMGKITVAVVDQRSGQVAALGEKLARQSDQDVTLSVRQESSADAVRETVRSGEAEAGLLYENSRWTLLGDTGQNDVAATWIGAAVQQSALAANAQDAGTSVAALSKGAQLHHTVLSTDKAPEGAVKMTAYFFGFLFYLASVLLGSALATSVVEEKQNRIVELIASSVPLRALLVGKIVGSTLLALAQMTLFCAVGAVGLLATGETAILTDVVGGMGWFLVFYVVGIAVLACLYAAAGALATRSEDVQATTTPVNAITAVVFIVGIAASGGMREILSFIPLTSTVTMPARVLAGEVTWWEPAVALALSLAAAAAVVTLSSRVYRRALLQTDRKLSFGQALKLGD</sequence>
<feature type="compositionally biased region" description="Low complexity" evidence="6">
    <location>
        <begin position="1"/>
        <end position="24"/>
    </location>
</feature>
<comment type="subcellular location">
    <subcellularLocation>
        <location evidence="1">Cell membrane</location>
        <topology evidence="1">Multi-pass membrane protein</topology>
    </subcellularLocation>
</comment>
<dbReference type="InterPro" id="IPR051449">
    <property type="entry name" value="ABC-2_transporter_component"/>
</dbReference>
<organism evidence="9 10">
    <name type="scientific">Streptomyces cremeus</name>
    <dbReference type="NCBI Taxonomy" id="66881"/>
    <lineage>
        <taxon>Bacteria</taxon>
        <taxon>Bacillati</taxon>
        <taxon>Actinomycetota</taxon>
        <taxon>Actinomycetes</taxon>
        <taxon>Kitasatosporales</taxon>
        <taxon>Streptomycetaceae</taxon>
        <taxon>Streptomyces</taxon>
    </lineage>
</organism>
<evidence type="ECO:0000256" key="4">
    <source>
        <dbReference type="ARBA" id="ARBA00022989"/>
    </source>
</evidence>
<feature type="transmembrane region" description="Helical" evidence="7">
    <location>
        <begin position="334"/>
        <end position="353"/>
    </location>
</feature>
<accession>A0ABV5P9B3</accession>
<feature type="domain" description="ABC-2 type transporter transmembrane" evidence="8">
    <location>
        <begin position="57"/>
        <end position="400"/>
    </location>
</feature>
<evidence type="ECO:0000256" key="5">
    <source>
        <dbReference type="ARBA" id="ARBA00023136"/>
    </source>
</evidence>
<dbReference type="EMBL" id="JBHMCR010000004">
    <property type="protein sequence ID" value="MFB9519783.1"/>
    <property type="molecule type" value="Genomic_DNA"/>
</dbReference>
<reference evidence="9 10" key="1">
    <citation type="submission" date="2024-09" db="EMBL/GenBank/DDBJ databases">
        <authorList>
            <person name="Sun Q."/>
            <person name="Mori K."/>
        </authorList>
    </citation>
    <scope>NUCLEOTIDE SEQUENCE [LARGE SCALE GENOMIC DNA]</scope>
    <source>
        <strain evidence="9 10">JCM 4362</strain>
    </source>
</reference>
<dbReference type="Pfam" id="PF12698">
    <property type="entry name" value="ABC2_membrane_3"/>
    <property type="match status" value="1"/>
</dbReference>
<keyword evidence="5 7" id="KW-0472">Membrane</keyword>
<keyword evidence="3 7" id="KW-0812">Transmembrane</keyword>
<proteinExistence type="predicted"/>
<feature type="region of interest" description="Disordered" evidence="6">
    <location>
        <begin position="1"/>
        <end position="38"/>
    </location>
</feature>
<feature type="transmembrane region" description="Helical" evidence="7">
    <location>
        <begin position="299"/>
        <end position="322"/>
    </location>
</feature>
<dbReference type="PANTHER" id="PTHR30294:SF29">
    <property type="entry name" value="MULTIDRUG ABC TRANSPORTER PERMEASE YBHS-RELATED"/>
    <property type="match status" value="1"/>
</dbReference>
<dbReference type="PANTHER" id="PTHR30294">
    <property type="entry name" value="MEMBRANE COMPONENT OF ABC TRANSPORTER YHHJ-RELATED"/>
    <property type="match status" value="1"/>
</dbReference>
<evidence type="ECO:0000256" key="6">
    <source>
        <dbReference type="SAM" id="MobiDB-lite"/>
    </source>
</evidence>
<comment type="caution">
    <text evidence="9">The sequence shown here is derived from an EMBL/GenBank/DDBJ whole genome shotgun (WGS) entry which is preliminary data.</text>
</comment>
<protein>
    <submittedName>
        <fullName evidence="9">ABC transporter permease</fullName>
    </submittedName>
</protein>
<feature type="transmembrane region" description="Helical" evidence="7">
    <location>
        <begin position="211"/>
        <end position="234"/>
    </location>
</feature>
<name>A0ABV5P9B3_STRCM</name>
<evidence type="ECO:0000313" key="9">
    <source>
        <dbReference type="EMBL" id="MFB9519783.1"/>
    </source>
</evidence>